<dbReference type="InterPro" id="IPR020449">
    <property type="entry name" value="Tscrpt_reg_AraC-type_HTH"/>
</dbReference>
<dbReference type="PANTHER" id="PTHR46796">
    <property type="entry name" value="HTH-TYPE TRANSCRIPTIONAL ACTIVATOR RHAS-RELATED"/>
    <property type="match status" value="1"/>
</dbReference>
<evidence type="ECO:0000313" key="6">
    <source>
        <dbReference type="Proteomes" id="UP000219482"/>
    </source>
</evidence>
<dbReference type="AlphaFoldDB" id="A0A286H3N6"/>
<dbReference type="InterPro" id="IPR050204">
    <property type="entry name" value="AraC_XylS_family_regulators"/>
</dbReference>
<evidence type="ECO:0000313" key="5">
    <source>
        <dbReference type="EMBL" id="SOE02076.1"/>
    </source>
</evidence>
<proteinExistence type="predicted"/>
<dbReference type="PANTHER" id="PTHR46796:SF6">
    <property type="entry name" value="ARAC SUBFAMILY"/>
    <property type="match status" value="1"/>
</dbReference>
<dbReference type="GO" id="GO:0043565">
    <property type="term" value="F:sequence-specific DNA binding"/>
    <property type="evidence" value="ECO:0007669"/>
    <property type="project" value="InterPro"/>
</dbReference>
<keyword evidence="2" id="KW-0238">DNA-binding</keyword>
<dbReference type="PRINTS" id="PR00032">
    <property type="entry name" value="HTHARAC"/>
</dbReference>
<dbReference type="Pfam" id="PF14525">
    <property type="entry name" value="AraC_binding_2"/>
    <property type="match status" value="1"/>
</dbReference>
<dbReference type="OrthoDB" id="9799345at2"/>
<dbReference type="InterPro" id="IPR035418">
    <property type="entry name" value="AraC-bd_2"/>
</dbReference>
<dbReference type="GO" id="GO:0003700">
    <property type="term" value="F:DNA-binding transcription factor activity"/>
    <property type="evidence" value="ECO:0007669"/>
    <property type="project" value="InterPro"/>
</dbReference>
<dbReference type="Proteomes" id="UP000219482">
    <property type="component" value="Unassembled WGS sequence"/>
</dbReference>
<evidence type="ECO:0000256" key="3">
    <source>
        <dbReference type="ARBA" id="ARBA00023163"/>
    </source>
</evidence>
<dbReference type="SUPFAM" id="SSF46689">
    <property type="entry name" value="Homeodomain-like"/>
    <property type="match status" value="1"/>
</dbReference>
<dbReference type="SMART" id="SM00342">
    <property type="entry name" value="HTH_ARAC"/>
    <property type="match status" value="1"/>
</dbReference>
<accession>A0A286H3N6</accession>
<evidence type="ECO:0000256" key="2">
    <source>
        <dbReference type="ARBA" id="ARBA00023125"/>
    </source>
</evidence>
<protein>
    <submittedName>
        <fullName evidence="5">Transcriptional regulator, AraC family</fullName>
    </submittedName>
</protein>
<dbReference type="EMBL" id="OCNK01000004">
    <property type="protein sequence ID" value="SOE02076.1"/>
    <property type="molecule type" value="Genomic_DNA"/>
</dbReference>
<keyword evidence="6" id="KW-1185">Reference proteome</keyword>
<dbReference type="InterPro" id="IPR009057">
    <property type="entry name" value="Homeodomain-like_sf"/>
</dbReference>
<evidence type="ECO:0000256" key="1">
    <source>
        <dbReference type="ARBA" id="ARBA00023015"/>
    </source>
</evidence>
<name>A0A286H3N6_9ACTN</name>
<dbReference type="InterPro" id="IPR018062">
    <property type="entry name" value="HTH_AraC-typ_CS"/>
</dbReference>
<organism evidence="5 6">
    <name type="scientific">Blastococcus haudaquaticus</name>
    <dbReference type="NCBI Taxonomy" id="1938745"/>
    <lineage>
        <taxon>Bacteria</taxon>
        <taxon>Bacillati</taxon>
        <taxon>Actinomycetota</taxon>
        <taxon>Actinomycetes</taxon>
        <taxon>Geodermatophilales</taxon>
        <taxon>Geodermatophilaceae</taxon>
        <taxon>Blastococcus</taxon>
    </lineage>
</organism>
<dbReference type="PROSITE" id="PS00041">
    <property type="entry name" value="HTH_ARAC_FAMILY_1"/>
    <property type="match status" value="1"/>
</dbReference>
<dbReference type="InterPro" id="IPR018060">
    <property type="entry name" value="HTH_AraC"/>
</dbReference>
<dbReference type="Gene3D" id="1.10.10.60">
    <property type="entry name" value="Homeodomain-like"/>
    <property type="match status" value="1"/>
</dbReference>
<evidence type="ECO:0000259" key="4">
    <source>
        <dbReference type="PROSITE" id="PS01124"/>
    </source>
</evidence>
<dbReference type="PROSITE" id="PS01124">
    <property type="entry name" value="HTH_ARAC_FAMILY_2"/>
    <property type="match status" value="1"/>
</dbReference>
<keyword evidence="1" id="KW-0805">Transcription regulation</keyword>
<keyword evidence="3" id="KW-0804">Transcription</keyword>
<dbReference type="Pfam" id="PF12833">
    <property type="entry name" value="HTH_18"/>
    <property type="match status" value="1"/>
</dbReference>
<dbReference type="RefSeq" id="WP_159961758.1">
    <property type="nucleotide sequence ID" value="NZ_OCNK01000004.1"/>
</dbReference>
<sequence>MPAAAVLSSVSTLGVEQGERLAFWERYNAEALVGLTCRTYEAEGLIARQVNVGLGRLRVADIAGNAHVIERPPGLVEARPKDATFVSVLLEGAGFFYSSDSCLALAAGDVVVYRTDRPYLFGFSGPMRQILVDVPHGLLQERDVDVEGPHPISGAGRGPAARQAHCLRELLLGAVSGTAQAGQSVADQVLDLVGAMTGAPGGTTDAVRLRAATAHIDGHLRDPALCADAVARAVGVTARHLNRAFAAEGTTVTRYIQGQRLEHARRDLSRSSLPTDRIVDVASRWGFVSQAHFARLFRDAYGCTPTQYRAGHPPRT</sequence>
<reference evidence="6" key="1">
    <citation type="submission" date="2017-09" db="EMBL/GenBank/DDBJ databases">
        <authorList>
            <person name="Varghese N."/>
            <person name="Submissions S."/>
        </authorList>
    </citation>
    <scope>NUCLEOTIDE SEQUENCE [LARGE SCALE GENOMIC DNA]</scope>
    <source>
        <strain evidence="6">DSM 44270</strain>
    </source>
</reference>
<feature type="domain" description="HTH araC/xylS-type" evidence="4">
    <location>
        <begin position="210"/>
        <end position="311"/>
    </location>
</feature>
<gene>
    <name evidence="5" type="ORF">SAMN06272739_3337</name>
</gene>